<dbReference type="Ensembl" id="ENSSANT00000099317.1">
    <property type="protein sequence ID" value="ENSSANP00000093508.1"/>
    <property type="gene ID" value="ENSSANG00000046092.1"/>
</dbReference>
<dbReference type="Gene3D" id="3.80.10.10">
    <property type="entry name" value="Ribonuclease Inhibitor"/>
    <property type="match status" value="2"/>
</dbReference>
<dbReference type="PROSITE" id="PS51450">
    <property type="entry name" value="LRR"/>
    <property type="match status" value="2"/>
</dbReference>
<dbReference type="PANTHER" id="PTHR24106">
    <property type="entry name" value="NACHT, LRR AND CARD DOMAINS-CONTAINING"/>
    <property type="match status" value="1"/>
</dbReference>
<evidence type="ECO:0000256" key="1">
    <source>
        <dbReference type="ARBA" id="ARBA00022614"/>
    </source>
</evidence>
<reference evidence="3" key="1">
    <citation type="submission" date="2025-08" db="UniProtKB">
        <authorList>
            <consortium name="Ensembl"/>
        </authorList>
    </citation>
    <scope>IDENTIFICATION</scope>
</reference>
<evidence type="ECO:0008006" key="5">
    <source>
        <dbReference type="Google" id="ProtNLM"/>
    </source>
</evidence>
<organism evidence="3 4">
    <name type="scientific">Sinocyclocheilus anshuiensis</name>
    <dbReference type="NCBI Taxonomy" id="1608454"/>
    <lineage>
        <taxon>Eukaryota</taxon>
        <taxon>Metazoa</taxon>
        <taxon>Chordata</taxon>
        <taxon>Craniata</taxon>
        <taxon>Vertebrata</taxon>
        <taxon>Euteleostomi</taxon>
        <taxon>Actinopterygii</taxon>
        <taxon>Neopterygii</taxon>
        <taxon>Teleostei</taxon>
        <taxon>Ostariophysi</taxon>
        <taxon>Cypriniformes</taxon>
        <taxon>Cyprinidae</taxon>
        <taxon>Cyprininae</taxon>
        <taxon>Sinocyclocheilus</taxon>
    </lineage>
</organism>
<evidence type="ECO:0000256" key="2">
    <source>
        <dbReference type="ARBA" id="ARBA00022737"/>
    </source>
</evidence>
<keyword evidence="2" id="KW-0677">Repeat</keyword>
<dbReference type="Proteomes" id="UP000472260">
    <property type="component" value="Unassembled WGS sequence"/>
</dbReference>
<evidence type="ECO:0000313" key="4">
    <source>
        <dbReference type="Proteomes" id="UP000472260"/>
    </source>
</evidence>
<keyword evidence="4" id="KW-1185">Reference proteome</keyword>
<dbReference type="AlphaFoldDB" id="A0A671SBC7"/>
<accession>A0A671SBC7</accession>
<sequence>TALQLNSSLRELDLSNNDLKNSGGKLLFDALKSPNCQLERLRLSICNFTDQCCESLASALQSSNSCLKELDLSNNNLKDSGVKLLSDALKSSNCKLEKLRLSGCMVTKEGCSHLASARSLKFSHLRELDLSYNHPGDSVLRQEDPNCKLEKLWYDGHFLIKYFSCNIDAMYSNQPFGRVCPRYVFCSVLLSICNFTDQCCESLASALQSSNSCLKELDLSNNNLKDSGVKLLSDALKSSNCKLEKLRLSGSRSLKFSHLRELDLSYNHPGDSVLRQEDPNCKLEKLWYDGHFLIKCSFI</sequence>
<reference evidence="3" key="2">
    <citation type="submission" date="2025-09" db="UniProtKB">
        <authorList>
            <consortium name="Ensembl"/>
        </authorList>
    </citation>
    <scope>IDENTIFICATION</scope>
</reference>
<dbReference type="Pfam" id="PF13516">
    <property type="entry name" value="LRR_6"/>
    <property type="match status" value="6"/>
</dbReference>
<name>A0A671SBC7_9TELE</name>
<keyword evidence="1" id="KW-0433">Leucine-rich repeat</keyword>
<evidence type="ECO:0000313" key="3">
    <source>
        <dbReference type="Ensembl" id="ENSSANP00000093508.1"/>
    </source>
</evidence>
<dbReference type="SUPFAM" id="SSF52047">
    <property type="entry name" value="RNI-like"/>
    <property type="match status" value="1"/>
</dbReference>
<dbReference type="InterPro" id="IPR051261">
    <property type="entry name" value="NLR"/>
</dbReference>
<dbReference type="SMART" id="SM00368">
    <property type="entry name" value="LRR_RI"/>
    <property type="match status" value="5"/>
</dbReference>
<proteinExistence type="predicted"/>
<dbReference type="InterPro" id="IPR032675">
    <property type="entry name" value="LRR_dom_sf"/>
</dbReference>
<protein>
    <recommendedName>
        <fullName evidence="5">SPRY-associated domain-containing protein</fullName>
    </recommendedName>
</protein>
<dbReference type="InterPro" id="IPR001611">
    <property type="entry name" value="Leu-rich_rpt"/>
</dbReference>